<dbReference type="AlphaFoldDB" id="A0A3M3G089"/>
<dbReference type="SUPFAM" id="SSF52540">
    <property type="entry name" value="P-loop containing nucleoside triphosphate hydrolases"/>
    <property type="match status" value="1"/>
</dbReference>
<gene>
    <name evidence="1" type="ORF">ALQ73_200130</name>
</gene>
<evidence type="ECO:0000313" key="1">
    <source>
        <dbReference type="EMBL" id="RMM67651.1"/>
    </source>
</evidence>
<evidence type="ECO:0008006" key="3">
    <source>
        <dbReference type="Google" id="ProtNLM"/>
    </source>
</evidence>
<dbReference type="InterPro" id="IPR027417">
    <property type="entry name" value="P-loop_NTPase"/>
</dbReference>
<proteinExistence type="predicted"/>
<dbReference type="Gene3D" id="3.40.50.300">
    <property type="entry name" value="P-loop containing nucleotide triphosphate hydrolases"/>
    <property type="match status" value="1"/>
</dbReference>
<dbReference type="Proteomes" id="UP000276829">
    <property type="component" value="Unassembled WGS sequence"/>
</dbReference>
<sequence length="328" mass="36791">MAPTCNHRVSRPGLIASIRASKPGLFANQGLAESARDLYNSFNREDPLPAQIHALWLPLAENGKIEIEFVGQPSERFDALMILSEGHIRCLGLAILLAKNLAENCPVVIFDDVVNAIDDEHRDGIWRTFFESGLLDNKQVILTSHAEEFLHRIQQELGAERASQIRLYRFLPHQGEYHLRIDTDPPTKNYVLLAQASVHAEEKREALRHSRAAIESLTDRAWTWLGKKHDGALEIKLSGPRANWELNNKCVKLRSAMRKIPNPHQGVQAILAGLDALLDRSGTSIEWRYLNGGTHDSQRDHEFDRAAVRTIMDAASTIDSGLEALRNG</sequence>
<dbReference type="EMBL" id="RBON01000179">
    <property type="protein sequence ID" value="RMM67651.1"/>
    <property type="molecule type" value="Genomic_DNA"/>
</dbReference>
<evidence type="ECO:0000313" key="2">
    <source>
        <dbReference type="Proteomes" id="UP000276829"/>
    </source>
</evidence>
<protein>
    <recommendedName>
        <fullName evidence="3">ATPase AAA-type core domain-containing protein</fullName>
    </recommendedName>
</protein>
<comment type="caution">
    <text evidence="1">The sequence shown here is derived from an EMBL/GenBank/DDBJ whole genome shotgun (WGS) entry which is preliminary data.</text>
</comment>
<reference evidence="1 2" key="1">
    <citation type="submission" date="2018-08" db="EMBL/GenBank/DDBJ databases">
        <title>Recombination of ecologically and evolutionarily significant loci maintains genetic cohesion in the Pseudomonas syringae species complex.</title>
        <authorList>
            <person name="Dillon M."/>
            <person name="Thakur S."/>
            <person name="Almeida R.N.D."/>
            <person name="Weir B.S."/>
            <person name="Guttman D.S."/>
        </authorList>
    </citation>
    <scope>NUCLEOTIDE SEQUENCE [LARGE SCALE GENOMIC DNA]</scope>
    <source>
        <strain evidence="1 2">ICMP 4324</strain>
    </source>
</reference>
<accession>A0A3M3G089</accession>
<organism evidence="1 2">
    <name type="scientific">Pseudomonas savastanoi pv. glycinea</name>
    <name type="common">Pseudomonas syringae pv. glycinea</name>
    <dbReference type="NCBI Taxonomy" id="318"/>
    <lineage>
        <taxon>Bacteria</taxon>
        <taxon>Pseudomonadati</taxon>
        <taxon>Pseudomonadota</taxon>
        <taxon>Gammaproteobacteria</taxon>
        <taxon>Pseudomonadales</taxon>
        <taxon>Pseudomonadaceae</taxon>
        <taxon>Pseudomonas</taxon>
    </lineage>
</organism>
<name>A0A3M3G089_PSESG</name>